<reference evidence="4" key="1">
    <citation type="submission" date="2016-10" db="EMBL/GenBank/DDBJ databases">
        <authorList>
            <person name="Benchimol M."/>
            <person name="Almeida L.G."/>
            <person name="Vasconcelos A.T."/>
            <person name="Perreira-Neves A."/>
            <person name="Rosa I.A."/>
            <person name="Tasca T."/>
            <person name="Bogo M.R."/>
            <person name="de Souza W."/>
        </authorList>
    </citation>
    <scope>NUCLEOTIDE SEQUENCE [LARGE SCALE GENOMIC DNA]</scope>
    <source>
        <strain evidence="4">K</strain>
    </source>
</reference>
<dbReference type="InterPro" id="IPR002298">
    <property type="entry name" value="DNA_polymerase_A"/>
</dbReference>
<dbReference type="VEuPathDB" id="TrichDB:TRFO_24401"/>
<accession>A0A1J4K852</accession>
<gene>
    <name evidence="4" type="ORF">TRFO_24401</name>
</gene>
<protein>
    <recommendedName>
        <fullName evidence="3">DNA-directed DNA polymerase family A palm domain-containing protein</fullName>
    </recommendedName>
</protein>
<dbReference type="InterPro" id="IPR001098">
    <property type="entry name" value="DNA-dir_DNA_pol_A_palm_dom"/>
</dbReference>
<dbReference type="GO" id="GO:0006302">
    <property type="term" value="P:double-strand break repair"/>
    <property type="evidence" value="ECO:0007669"/>
    <property type="project" value="TreeGrafter"/>
</dbReference>
<evidence type="ECO:0000256" key="2">
    <source>
        <dbReference type="SAM" id="MobiDB-lite"/>
    </source>
</evidence>
<dbReference type="Proteomes" id="UP000179807">
    <property type="component" value="Unassembled WGS sequence"/>
</dbReference>
<dbReference type="Gene3D" id="3.30.70.370">
    <property type="match status" value="2"/>
</dbReference>
<dbReference type="OrthoDB" id="275278at2759"/>
<dbReference type="EMBL" id="MLAK01000698">
    <property type="protein sequence ID" value="OHT07387.1"/>
    <property type="molecule type" value="Genomic_DNA"/>
</dbReference>
<keyword evidence="5" id="KW-1185">Reference proteome</keyword>
<dbReference type="PANTHER" id="PTHR10133">
    <property type="entry name" value="DNA POLYMERASE I"/>
    <property type="match status" value="1"/>
</dbReference>
<dbReference type="InterPro" id="IPR043502">
    <property type="entry name" value="DNA/RNA_pol_sf"/>
</dbReference>
<dbReference type="Pfam" id="PF00476">
    <property type="entry name" value="DNA_pol_A"/>
    <property type="match status" value="2"/>
</dbReference>
<dbReference type="SMART" id="SM00482">
    <property type="entry name" value="POLAc"/>
    <property type="match status" value="1"/>
</dbReference>
<dbReference type="RefSeq" id="XP_068360523.1">
    <property type="nucleotide sequence ID" value="XM_068503727.1"/>
</dbReference>
<dbReference type="SUPFAM" id="SSF56672">
    <property type="entry name" value="DNA/RNA polymerases"/>
    <property type="match status" value="1"/>
</dbReference>
<dbReference type="GO" id="GO:0003887">
    <property type="term" value="F:DNA-directed DNA polymerase activity"/>
    <property type="evidence" value="ECO:0007669"/>
    <property type="project" value="InterPro"/>
</dbReference>
<evidence type="ECO:0000313" key="4">
    <source>
        <dbReference type="EMBL" id="OHT07387.1"/>
    </source>
</evidence>
<evidence type="ECO:0000256" key="1">
    <source>
        <dbReference type="ARBA" id="ARBA00022705"/>
    </source>
</evidence>
<sequence>MTEEFPYEVLFRFVFPDWKGPIPELPQTGKPVSRNFQNVDNQTDSSQCGNITNDGKNEKIIVDGLVIWEIRSKKLSNINFNKQNNSRQNSISEVFIHLEDRRCLHDSDSIVYSDTCVHFLPNSTWVFQLDPTFHEEIPFFDPIIAKWLLNTESLVRSDILQPMNIFFESFDINGQKRSALSDTQARSVYCLFRPFSELFEILRNNDSLFQWHHDVEIPHSRILGRMHEKTLAIDREKMEEEKSRLTKVLNDLEKEIYSLAGVEFNILSPFEVSDILFNKMHLSDSPDQNPNNVNFSNVRQNNSNHENMNTNREEKDNFSFVKNGLGAESCFSIDSRHRLTRHRDFAPANSNVLEHINHPIAKKILKYRKIQKVISNWLSFTEFCDENGSLHPDFLVCSTATGRISTKCPNLQNIPSMNENDQLFGLNIRSMFLPYPSKLYCTNQKWPKINHNSQKHNHDNQNPNNENQTFKNDIQNYENNNYNFDNENDGNVNHQDIAHEDFENEKFVLISLDYSQLELRILTHFSKDPSLFELCCQTGIDIHTHIAKIIFSSGSTISISSKQREEAKQAVYATIYGKGWSKDGFEKGEKLEAVLNSFPGIREFALQTTALATNEGLVKTLSGKIRRLPNIKSQVSIERKRDQRIALNTKIQGSAADFVKFALLRIMEKCGDRVEPLLQIHDEWLFRTKLIPETQEFVELCWDLKNAAECHHEIGISVPIPCKISYGRSYGELTELLQE</sequence>
<organism evidence="4 5">
    <name type="scientific">Tritrichomonas foetus</name>
    <dbReference type="NCBI Taxonomy" id="1144522"/>
    <lineage>
        <taxon>Eukaryota</taxon>
        <taxon>Metamonada</taxon>
        <taxon>Parabasalia</taxon>
        <taxon>Tritrichomonadida</taxon>
        <taxon>Tritrichomonadidae</taxon>
        <taxon>Tritrichomonas</taxon>
    </lineage>
</organism>
<dbReference type="GO" id="GO:0006261">
    <property type="term" value="P:DNA-templated DNA replication"/>
    <property type="evidence" value="ECO:0007669"/>
    <property type="project" value="InterPro"/>
</dbReference>
<comment type="caution">
    <text evidence="4">The sequence shown here is derived from an EMBL/GenBank/DDBJ whole genome shotgun (WGS) entry which is preliminary data.</text>
</comment>
<dbReference type="GO" id="GO:0003677">
    <property type="term" value="F:DNA binding"/>
    <property type="evidence" value="ECO:0007669"/>
    <property type="project" value="InterPro"/>
</dbReference>
<feature type="domain" description="DNA-directed DNA polymerase family A palm" evidence="3">
    <location>
        <begin position="425"/>
        <end position="695"/>
    </location>
</feature>
<dbReference type="AlphaFoldDB" id="A0A1J4K852"/>
<dbReference type="Gene3D" id="1.20.1060.10">
    <property type="entry name" value="Taq DNA Polymerase, Chain T, domain 4"/>
    <property type="match status" value="1"/>
</dbReference>
<dbReference type="Gene3D" id="1.10.150.20">
    <property type="entry name" value="5' to 3' exonuclease, C-terminal subdomain"/>
    <property type="match status" value="1"/>
</dbReference>
<keyword evidence="1" id="KW-0235">DNA replication</keyword>
<feature type="compositionally biased region" description="Low complexity" evidence="2">
    <location>
        <begin position="460"/>
        <end position="471"/>
    </location>
</feature>
<evidence type="ECO:0000259" key="3">
    <source>
        <dbReference type="SMART" id="SM00482"/>
    </source>
</evidence>
<dbReference type="PANTHER" id="PTHR10133:SF27">
    <property type="entry name" value="DNA POLYMERASE NU"/>
    <property type="match status" value="1"/>
</dbReference>
<name>A0A1J4K852_9EUKA</name>
<feature type="region of interest" description="Disordered" evidence="2">
    <location>
        <begin position="450"/>
        <end position="471"/>
    </location>
</feature>
<dbReference type="GeneID" id="94838431"/>
<proteinExistence type="predicted"/>
<evidence type="ECO:0000313" key="5">
    <source>
        <dbReference type="Proteomes" id="UP000179807"/>
    </source>
</evidence>